<organism evidence="2 3">
    <name type="scientific">Cardiocondyla obscurior</name>
    <dbReference type="NCBI Taxonomy" id="286306"/>
    <lineage>
        <taxon>Eukaryota</taxon>
        <taxon>Metazoa</taxon>
        <taxon>Ecdysozoa</taxon>
        <taxon>Arthropoda</taxon>
        <taxon>Hexapoda</taxon>
        <taxon>Insecta</taxon>
        <taxon>Pterygota</taxon>
        <taxon>Neoptera</taxon>
        <taxon>Endopterygota</taxon>
        <taxon>Hymenoptera</taxon>
        <taxon>Apocrita</taxon>
        <taxon>Aculeata</taxon>
        <taxon>Formicoidea</taxon>
        <taxon>Formicidae</taxon>
        <taxon>Myrmicinae</taxon>
        <taxon>Cardiocondyla</taxon>
    </lineage>
</organism>
<name>A0AAW2FCK5_9HYME</name>
<feature type="region of interest" description="Disordered" evidence="1">
    <location>
        <begin position="288"/>
        <end position="315"/>
    </location>
</feature>
<sequence length="351" mass="39755">MAHSSASAIPSASKNERRRYEISSLLYLDAAYNIRDFISQEDNEKIGTSTLTLKILCGKNCNKMNKIQGSKCKCKNYSEESTGDTSHENIAVNASSNLETILNEGRELHIRNNSQSFCTSSEVFDSTGWYRRDNVLVNIDDVRYPILNTEQTCVDARKHIANYCCSIFNSEHQEYHICARGDYHVDSSDFNAEMQTDWTTGYAIWRRVPSRASLSVESGGNVADRRRSRLADTPGLEIDARPGRHRWQTTPAAERVGDRSYKSDFLKSADTRDVHAWTGRRCSNCVVAEPSHSDRNPGEKGESGRGVDSEWKRGSIETDAQQLDYKWERRIATVDVGTRARLDFKGKRDSR</sequence>
<dbReference type="EMBL" id="JADYXP020000013">
    <property type="protein sequence ID" value="KAL0111937.1"/>
    <property type="molecule type" value="Genomic_DNA"/>
</dbReference>
<evidence type="ECO:0000256" key="1">
    <source>
        <dbReference type="SAM" id="MobiDB-lite"/>
    </source>
</evidence>
<dbReference type="Proteomes" id="UP001430953">
    <property type="component" value="Unassembled WGS sequence"/>
</dbReference>
<accession>A0AAW2FCK5</accession>
<reference evidence="2 3" key="1">
    <citation type="submission" date="2023-03" db="EMBL/GenBank/DDBJ databases">
        <title>High recombination rates correlate with genetic variation in Cardiocondyla obscurior ants.</title>
        <authorList>
            <person name="Errbii M."/>
        </authorList>
    </citation>
    <scope>NUCLEOTIDE SEQUENCE [LARGE SCALE GENOMIC DNA]</scope>
    <source>
        <strain evidence="2">Alpha-2009</strain>
        <tissue evidence="2">Whole body</tissue>
    </source>
</reference>
<protein>
    <submittedName>
        <fullName evidence="2">Uncharacterized protein</fullName>
    </submittedName>
</protein>
<comment type="caution">
    <text evidence="2">The sequence shown here is derived from an EMBL/GenBank/DDBJ whole genome shotgun (WGS) entry which is preliminary data.</text>
</comment>
<dbReference type="AlphaFoldDB" id="A0AAW2FCK5"/>
<evidence type="ECO:0000313" key="2">
    <source>
        <dbReference type="EMBL" id="KAL0111937.1"/>
    </source>
</evidence>
<keyword evidence="3" id="KW-1185">Reference proteome</keyword>
<evidence type="ECO:0000313" key="3">
    <source>
        <dbReference type="Proteomes" id="UP001430953"/>
    </source>
</evidence>
<gene>
    <name evidence="2" type="ORF">PUN28_013269</name>
</gene>
<feature type="compositionally biased region" description="Basic and acidic residues" evidence="1">
    <location>
        <begin position="291"/>
        <end position="315"/>
    </location>
</feature>
<proteinExistence type="predicted"/>